<dbReference type="InterPro" id="IPR004045">
    <property type="entry name" value="Glutathione_S-Trfase_N"/>
</dbReference>
<dbReference type="Gene3D" id="1.20.1050.10">
    <property type="match status" value="1"/>
</dbReference>
<dbReference type="SUPFAM" id="SSF52833">
    <property type="entry name" value="Thioredoxin-like"/>
    <property type="match status" value="1"/>
</dbReference>
<evidence type="ECO:0000259" key="1">
    <source>
        <dbReference type="PROSITE" id="PS50404"/>
    </source>
</evidence>
<dbReference type="CDD" id="cd03177">
    <property type="entry name" value="GST_C_Delta_Epsilon"/>
    <property type="match status" value="1"/>
</dbReference>
<dbReference type="EMBL" id="KX018740">
    <property type="protein sequence ID" value="APC23394.1"/>
    <property type="molecule type" value="mRNA"/>
</dbReference>
<dbReference type="PROSITE" id="PS50404">
    <property type="entry name" value="GST_NTER"/>
    <property type="match status" value="1"/>
</dbReference>
<dbReference type="InterPro" id="IPR010987">
    <property type="entry name" value="Glutathione-S-Trfase_C-like"/>
</dbReference>
<dbReference type="GO" id="GO:0006749">
    <property type="term" value="P:glutathione metabolic process"/>
    <property type="evidence" value="ECO:0007669"/>
    <property type="project" value="TreeGrafter"/>
</dbReference>
<dbReference type="Pfam" id="PF00043">
    <property type="entry name" value="GST_C"/>
    <property type="match status" value="1"/>
</dbReference>
<proteinExistence type="evidence at transcript level"/>
<dbReference type="InterPro" id="IPR040079">
    <property type="entry name" value="Glutathione_S-Trfase"/>
</dbReference>
<sequence length="218" mass="24763">MGKVEVHGLLASPPTRAVVITCEILGIPYELKQLDPMNKSPEFKKLTAQQQIPVLVDDGFALPESRAIMQYLADKYGKDDSLYPKDLKARAVVNARLNFDNGTLWPRLIQAYRPTFSGGQVDEEGLKSLLDSMGVIEEFLTREKWVAGPKMTLADISFSGIICILTVPEVKFDMTPFPKVKAWIEECRKNPILKKYDDLGVQQTRERMAMLREKFKQR</sequence>
<dbReference type="PANTHER" id="PTHR43969:SF7">
    <property type="entry name" value="GST-CONTAINING FLYWCH ZINC-FINGER PROTEIN"/>
    <property type="match status" value="1"/>
</dbReference>
<dbReference type="InterPro" id="IPR036249">
    <property type="entry name" value="Thioredoxin-like_sf"/>
</dbReference>
<dbReference type="GO" id="GO:0004364">
    <property type="term" value="F:glutathione transferase activity"/>
    <property type="evidence" value="ECO:0007669"/>
    <property type="project" value="TreeGrafter"/>
</dbReference>
<feature type="domain" description="GST C-terminal" evidence="2">
    <location>
        <begin position="86"/>
        <end position="218"/>
    </location>
</feature>
<protein>
    <submittedName>
        <fullName evidence="3">GSTd1</fullName>
    </submittedName>
</protein>
<accession>A0A1J0F4S0</accession>
<dbReference type="SFLD" id="SFLDG01153">
    <property type="entry name" value="Main.4:_Theta-like"/>
    <property type="match status" value="1"/>
</dbReference>
<evidence type="ECO:0000259" key="2">
    <source>
        <dbReference type="PROSITE" id="PS50405"/>
    </source>
</evidence>
<dbReference type="Pfam" id="PF13417">
    <property type="entry name" value="GST_N_3"/>
    <property type="match status" value="1"/>
</dbReference>
<dbReference type="SFLD" id="SFLDG00358">
    <property type="entry name" value="Main_(cytGST)"/>
    <property type="match status" value="1"/>
</dbReference>
<dbReference type="PROSITE" id="PS50405">
    <property type="entry name" value="GST_CTER"/>
    <property type="match status" value="1"/>
</dbReference>
<dbReference type="InterPro" id="IPR036282">
    <property type="entry name" value="Glutathione-S-Trfase_C_sf"/>
</dbReference>
<name>A0A1J0F4S0_9NEOP</name>
<feature type="domain" description="GST N-terminal" evidence="1">
    <location>
        <begin position="2"/>
        <end position="80"/>
    </location>
</feature>
<dbReference type="PANTHER" id="PTHR43969">
    <property type="entry name" value="GLUTATHIONE S TRANSFERASE D10, ISOFORM A-RELATED"/>
    <property type="match status" value="1"/>
</dbReference>
<dbReference type="InterPro" id="IPR004046">
    <property type="entry name" value="GST_C"/>
</dbReference>
<dbReference type="SUPFAM" id="SSF47616">
    <property type="entry name" value="GST C-terminal domain-like"/>
    <property type="match status" value="1"/>
</dbReference>
<dbReference type="FunFam" id="1.20.1050.10:FF:000007">
    <property type="entry name" value="Glutathione S-transferase 1-1"/>
    <property type="match status" value="1"/>
</dbReference>
<organism evidence="3">
    <name type="scientific">Liposcelis entomophila</name>
    <dbReference type="NCBI Taxonomy" id="550478"/>
    <lineage>
        <taxon>Eukaryota</taxon>
        <taxon>Metazoa</taxon>
        <taxon>Ecdysozoa</taxon>
        <taxon>Arthropoda</taxon>
        <taxon>Hexapoda</taxon>
        <taxon>Insecta</taxon>
        <taxon>Pterygota</taxon>
        <taxon>Neoptera</taxon>
        <taxon>Paraneoptera</taxon>
        <taxon>Psocodea</taxon>
        <taxon>Troctomorpha</taxon>
        <taxon>Liposcelidetae</taxon>
        <taxon>Liposcelididae</taxon>
        <taxon>Liposcelis</taxon>
    </lineage>
</organism>
<dbReference type="SFLD" id="SFLDS00019">
    <property type="entry name" value="Glutathione_Transferase_(cytos"/>
    <property type="match status" value="1"/>
</dbReference>
<evidence type="ECO:0000313" key="3">
    <source>
        <dbReference type="EMBL" id="APC23394.1"/>
    </source>
</evidence>
<reference evidence="3" key="1">
    <citation type="submission" date="2016-04" db="EMBL/GenBank/DDBJ databases">
        <title>Characterization and Expression Profiles of Fifteen Delta- Class Glutathione S-transferases Genes From Liposcelis entomophila.</title>
        <authorList>
            <person name="Wei D.D."/>
            <person name="Jing T.X."/>
            <person name="Wang J.J."/>
            <person name="Jing T.X."/>
        </authorList>
    </citation>
    <scope>NUCLEOTIDE SEQUENCE</scope>
</reference>
<dbReference type="AlphaFoldDB" id="A0A1J0F4S0"/>
<dbReference type="Gene3D" id="3.40.30.10">
    <property type="entry name" value="Glutaredoxin"/>
    <property type="match status" value="1"/>
</dbReference>